<keyword evidence="1" id="KW-0732">Signal</keyword>
<gene>
    <name evidence="2" type="ORF">JAN5088_00588</name>
</gene>
<dbReference type="STRING" id="282197.SAMN04488517_10635"/>
<feature type="signal peptide" evidence="1">
    <location>
        <begin position="1"/>
        <end position="25"/>
    </location>
</feature>
<dbReference type="OrthoDB" id="7843142at2"/>
<dbReference type="EMBL" id="CXPG01000011">
    <property type="protein sequence ID" value="CTQ31829.1"/>
    <property type="molecule type" value="Genomic_DNA"/>
</dbReference>
<sequence>MAIWQQLKFGLTIGAMLVTAGAAQADTRKPARIVIVPLPVETIHVDPSTPSPNRRDARIIAGDALRRGVVVPAIGTTLSRSTPPPGFREAWNDDRMNPYRGPRTLKGDFQTQGIWTTTVPRRLRPVIYVAR</sequence>
<name>A0A0M6XL52_9RHOB</name>
<dbReference type="Proteomes" id="UP000048908">
    <property type="component" value="Unassembled WGS sequence"/>
</dbReference>
<protein>
    <submittedName>
        <fullName evidence="2">Uncharacterized protein</fullName>
    </submittedName>
</protein>
<evidence type="ECO:0000313" key="2">
    <source>
        <dbReference type="EMBL" id="CTQ31829.1"/>
    </source>
</evidence>
<evidence type="ECO:0000256" key="1">
    <source>
        <dbReference type="SAM" id="SignalP"/>
    </source>
</evidence>
<feature type="chain" id="PRO_5005807216" evidence="1">
    <location>
        <begin position="26"/>
        <end position="131"/>
    </location>
</feature>
<keyword evidence="3" id="KW-1185">Reference proteome</keyword>
<evidence type="ECO:0000313" key="3">
    <source>
        <dbReference type="Proteomes" id="UP000048908"/>
    </source>
</evidence>
<accession>A0A0M6XL52</accession>
<organism evidence="2 3">
    <name type="scientific">Jannaschia rubra</name>
    <dbReference type="NCBI Taxonomy" id="282197"/>
    <lineage>
        <taxon>Bacteria</taxon>
        <taxon>Pseudomonadati</taxon>
        <taxon>Pseudomonadota</taxon>
        <taxon>Alphaproteobacteria</taxon>
        <taxon>Rhodobacterales</taxon>
        <taxon>Roseobacteraceae</taxon>
        <taxon>Jannaschia</taxon>
    </lineage>
</organism>
<proteinExistence type="predicted"/>
<dbReference type="RefSeq" id="WP_055681304.1">
    <property type="nucleotide sequence ID" value="NZ_CXPG01000011.1"/>
</dbReference>
<dbReference type="AlphaFoldDB" id="A0A0M6XL52"/>
<reference evidence="2 3" key="1">
    <citation type="submission" date="2015-07" db="EMBL/GenBank/DDBJ databases">
        <authorList>
            <person name="Noorani M."/>
        </authorList>
    </citation>
    <scope>NUCLEOTIDE SEQUENCE [LARGE SCALE GENOMIC DNA]</scope>
    <source>
        <strain evidence="2 3">CECT 5088</strain>
    </source>
</reference>